<keyword evidence="1" id="KW-0677">Repeat</keyword>
<dbReference type="PROSITE" id="PS51375">
    <property type="entry name" value="PPR"/>
    <property type="match status" value="3"/>
</dbReference>
<keyword evidence="3" id="KW-1133">Transmembrane helix</keyword>
<dbReference type="FunFam" id="1.25.40.10:FF:000090">
    <property type="entry name" value="Pentatricopeptide repeat-containing protein, chloroplastic"/>
    <property type="match status" value="1"/>
</dbReference>
<proteinExistence type="predicted"/>
<evidence type="ECO:0000256" key="3">
    <source>
        <dbReference type="SAM" id="Phobius"/>
    </source>
</evidence>
<evidence type="ECO:0000256" key="2">
    <source>
        <dbReference type="PROSITE-ProRule" id="PRU00708"/>
    </source>
</evidence>
<dbReference type="Pfam" id="PF13041">
    <property type="entry name" value="PPR_2"/>
    <property type="match status" value="3"/>
</dbReference>
<dbReference type="FunFam" id="1.25.40.10:FF:000285">
    <property type="entry name" value="Pentatricopeptide repeat-containing protein, chloroplastic"/>
    <property type="match status" value="1"/>
</dbReference>
<evidence type="ECO:0000313" key="4">
    <source>
        <dbReference type="EMBL" id="GAV85064.1"/>
    </source>
</evidence>
<dbReference type="GO" id="GO:0003723">
    <property type="term" value="F:RNA binding"/>
    <property type="evidence" value="ECO:0007669"/>
    <property type="project" value="InterPro"/>
</dbReference>
<feature type="non-terminal residue" evidence="4">
    <location>
        <position position="1"/>
    </location>
</feature>
<dbReference type="EMBL" id="BDDD01003441">
    <property type="protein sequence ID" value="GAV85064.1"/>
    <property type="molecule type" value="Genomic_DNA"/>
</dbReference>
<dbReference type="PANTHER" id="PTHR47926">
    <property type="entry name" value="PENTATRICOPEPTIDE REPEAT-CONTAINING PROTEIN"/>
    <property type="match status" value="1"/>
</dbReference>
<feature type="repeat" description="PPR" evidence="2">
    <location>
        <begin position="45"/>
        <end position="79"/>
    </location>
</feature>
<dbReference type="Proteomes" id="UP000187406">
    <property type="component" value="Unassembled WGS sequence"/>
</dbReference>
<dbReference type="Pfam" id="PF20431">
    <property type="entry name" value="E_motif"/>
    <property type="match status" value="1"/>
</dbReference>
<keyword evidence="5" id="KW-1185">Reference proteome</keyword>
<keyword evidence="3" id="KW-0812">Transmembrane</keyword>
<name>A0A1Q3CXW2_CEPFO</name>
<dbReference type="OrthoDB" id="1662615at2759"/>
<feature type="repeat" description="PPR" evidence="2">
    <location>
        <begin position="115"/>
        <end position="149"/>
    </location>
</feature>
<feature type="repeat" description="PPR" evidence="2">
    <location>
        <begin position="247"/>
        <end position="282"/>
    </location>
</feature>
<dbReference type="STRING" id="3775.A0A1Q3CXW2"/>
<evidence type="ECO:0000313" key="5">
    <source>
        <dbReference type="Proteomes" id="UP000187406"/>
    </source>
</evidence>
<dbReference type="FunCoup" id="A0A1Q3CXW2">
    <property type="interactions" value="100"/>
</dbReference>
<sequence>QLHSYIIKSGFGSNVFVSAAMVRFYRGTESLVDAYKVLVEIPQPSVISWNTLISGFVQSGKFRKALGLFLELERSVVCANAYSFTAALGACGKLSLLQLGRSIHAKIVKNGLECGNVVENCLVDMYGKCGSVEEAIWVFDDMIDRDIISWNSAIAAYVNRNSAEEGLEFFRKMHVMDMQMDLFTFSIILSGVASLAALTWGVMIHCCTVKHGLNSSIVVGSALIDMYSKCGLMKDAESIFQSLPKKNLVTWNAMISGYVQNGNSTKVIQLFEQLKILKDLKPDEVSFLNVLAACSNNEMSQKAMCYFESMVKDYGIEPSVEHCCTMIRLMGQRGEVWRAVRMTHELGFGSIGVVWRTLLGACGTCRDLKVAKIAAAKLIELEGDDDYVYVMLANIFACYGKWGDVNVVRKLMREKGVRKEVGCSW</sequence>
<dbReference type="GO" id="GO:0009451">
    <property type="term" value="P:RNA modification"/>
    <property type="evidence" value="ECO:0007669"/>
    <property type="project" value="InterPro"/>
</dbReference>
<dbReference type="InterPro" id="IPR011990">
    <property type="entry name" value="TPR-like_helical_dom_sf"/>
</dbReference>
<dbReference type="InterPro" id="IPR046848">
    <property type="entry name" value="E_motif"/>
</dbReference>
<accession>A0A1Q3CXW2</accession>
<dbReference type="InterPro" id="IPR002885">
    <property type="entry name" value="PPR_rpt"/>
</dbReference>
<organism evidence="4 5">
    <name type="scientific">Cephalotus follicularis</name>
    <name type="common">Albany pitcher plant</name>
    <dbReference type="NCBI Taxonomy" id="3775"/>
    <lineage>
        <taxon>Eukaryota</taxon>
        <taxon>Viridiplantae</taxon>
        <taxon>Streptophyta</taxon>
        <taxon>Embryophyta</taxon>
        <taxon>Tracheophyta</taxon>
        <taxon>Spermatophyta</taxon>
        <taxon>Magnoliopsida</taxon>
        <taxon>eudicotyledons</taxon>
        <taxon>Gunneridae</taxon>
        <taxon>Pentapetalae</taxon>
        <taxon>rosids</taxon>
        <taxon>fabids</taxon>
        <taxon>Oxalidales</taxon>
        <taxon>Cephalotaceae</taxon>
        <taxon>Cephalotus</taxon>
    </lineage>
</organism>
<feature type="transmembrane region" description="Helical" evidence="3">
    <location>
        <begin position="182"/>
        <end position="203"/>
    </location>
</feature>
<keyword evidence="3" id="KW-0472">Membrane</keyword>
<reference evidence="5" key="1">
    <citation type="submission" date="2016-04" db="EMBL/GenBank/DDBJ databases">
        <title>Cephalotus genome sequencing.</title>
        <authorList>
            <person name="Fukushima K."/>
            <person name="Hasebe M."/>
            <person name="Fang X."/>
        </authorList>
    </citation>
    <scope>NUCLEOTIDE SEQUENCE [LARGE SCALE GENOMIC DNA]</scope>
    <source>
        <strain evidence="5">cv. St1</strain>
    </source>
</reference>
<dbReference type="NCBIfam" id="TIGR00756">
    <property type="entry name" value="PPR"/>
    <property type="match status" value="4"/>
</dbReference>
<dbReference type="AlphaFoldDB" id="A0A1Q3CXW2"/>
<dbReference type="InParanoid" id="A0A1Q3CXW2"/>
<evidence type="ECO:0000256" key="1">
    <source>
        <dbReference type="ARBA" id="ARBA00022737"/>
    </source>
</evidence>
<comment type="caution">
    <text evidence="4">The sequence shown here is derived from an EMBL/GenBank/DDBJ whole genome shotgun (WGS) entry which is preliminary data.</text>
</comment>
<dbReference type="InterPro" id="IPR046960">
    <property type="entry name" value="PPR_At4g14850-like_plant"/>
</dbReference>
<dbReference type="Gene3D" id="1.25.40.10">
    <property type="entry name" value="Tetratricopeptide repeat domain"/>
    <property type="match status" value="4"/>
</dbReference>
<protein>
    <submittedName>
        <fullName evidence="4">PPR domain-containing protein/PPR_2 domain-containing protein</fullName>
    </submittedName>
</protein>
<gene>
    <name evidence="4" type="ORF">CFOL_v3_28503</name>
</gene>
<feature type="non-terminal residue" evidence="4">
    <location>
        <position position="425"/>
    </location>
</feature>